<name>A0A0C3BB74_PILCF</name>
<dbReference type="HOGENOM" id="CLU_2055304_0_0_1"/>
<reference evidence="2 3" key="1">
    <citation type="submission" date="2014-04" db="EMBL/GenBank/DDBJ databases">
        <authorList>
            <consortium name="DOE Joint Genome Institute"/>
            <person name="Kuo A."/>
            <person name="Tarkka M."/>
            <person name="Buscot F."/>
            <person name="Kohler A."/>
            <person name="Nagy L.G."/>
            <person name="Floudas D."/>
            <person name="Copeland A."/>
            <person name="Barry K.W."/>
            <person name="Cichocki N."/>
            <person name="Veneault-Fourrey C."/>
            <person name="LaButti K."/>
            <person name="Lindquist E.A."/>
            <person name="Lipzen A."/>
            <person name="Lundell T."/>
            <person name="Morin E."/>
            <person name="Murat C."/>
            <person name="Sun H."/>
            <person name="Tunlid A."/>
            <person name="Henrissat B."/>
            <person name="Grigoriev I.V."/>
            <person name="Hibbett D.S."/>
            <person name="Martin F."/>
            <person name="Nordberg H.P."/>
            <person name="Cantor M.N."/>
            <person name="Hua S.X."/>
        </authorList>
    </citation>
    <scope>NUCLEOTIDE SEQUENCE [LARGE SCALE GENOMIC DNA]</scope>
    <source>
        <strain evidence="2 3">F 1598</strain>
    </source>
</reference>
<feature type="domain" description="Integrase core" evidence="1">
    <location>
        <begin position="1"/>
        <end position="31"/>
    </location>
</feature>
<dbReference type="EMBL" id="KN833059">
    <property type="protein sequence ID" value="KIM74567.1"/>
    <property type="molecule type" value="Genomic_DNA"/>
</dbReference>
<dbReference type="Proteomes" id="UP000054166">
    <property type="component" value="Unassembled WGS sequence"/>
</dbReference>
<evidence type="ECO:0000259" key="1">
    <source>
        <dbReference type="Pfam" id="PF24764"/>
    </source>
</evidence>
<protein>
    <recommendedName>
        <fullName evidence="1">Integrase core domain-containing protein</fullName>
    </recommendedName>
</protein>
<evidence type="ECO:0000313" key="2">
    <source>
        <dbReference type="EMBL" id="KIM74567.1"/>
    </source>
</evidence>
<organism evidence="2 3">
    <name type="scientific">Piloderma croceum (strain F 1598)</name>
    <dbReference type="NCBI Taxonomy" id="765440"/>
    <lineage>
        <taxon>Eukaryota</taxon>
        <taxon>Fungi</taxon>
        <taxon>Dikarya</taxon>
        <taxon>Basidiomycota</taxon>
        <taxon>Agaricomycotina</taxon>
        <taxon>Agaricomycetes</taxon>
        <taxon>Agaricomycetidae</taxon>
        <taxon>Atheliales</taxon>
        <taxon>Atheliaceae</taxon>
        <taxon>Piloderma</taxon>
    </lineage>
</organism>
<gene>
    <name evidence="2" type="ORF">PILCRDRAFT_79976</name>
</gene>
<dbReference type="AlphaFoldDB" id="A0A0C3BB74"/>
<keyword evidence="3" id="KW-1185">Reference proteome</keyword>
<evidence type="ECO:0000313" key="3">
    <source>
        <dbReference type="Proteomes" id="UP000054166"/>
    </source>
</evidence>
<dbReference type="InParanoid" id="A0A0C3BB74"/>
<sequence>NSLWHLDGHHKLIMWGIIIHGVIDGYCHTVCSCTLVQKQLFLKIFDRSQHFVLVQIIEPPSFLRSLSVLSLTLNTYETVPLGRQGGKGLHIALPDHVWRLREIVWCQALEVLMCIRYLID</sequence>
<dbReference type="OrthoDB" id="2686689at2759"/>
<accession>A0A0C3BB74</accession>
<feature type="non-terminal residue" evidence="2">
    <location>
        <position position="1"/>
    </location>
</feature>
<dbReference type="Pfam" id="PF24764">
    <property type="entry name" value="rva_4"/>
    <property type="match status" value="1"/>
</dbReference>
<dbReference type="InterPro" id="IPR058913">
    <property type="entry name" value="Integrase_dom_put"/>
</dbReference>
<proteinExistence type="predicted"/>
<reference evidence="3" key="2">
    <citation type="submission" date="2015-01" db="EMBL/GenBank/DDBJ databases">
        <title>Evolutionary Origins and Diversification of the Mycorrhizal Mutualists.</title>
        <authorList>
            <consortium name="DOE Joint Genome Institute"/>
            <consortium name="Mycorrhizal Genomics Consortium"/>
            <person name="Kohler A."/>
            <person name="Kuo A."/>
            <person name="Nagy L.G."/>
            <person name="Floudas D."/>
            <person name="Copeland A."/>
            <person name="Barry K.W."/>
            <person name="Cichocki N."/>
            <person name="Veneault-Fourrey C."/>
            <person name="LaButti K."/>
            <person name="Lindquist E.A."/>
            <person name="Lipzen A."/>
            <person name="Lundell T."/>
            <person name="Morin E."/>
            <person name="Murat C."/>
            <person name="Riley R."/>
            <person name="Ohm R."/>
            <person name="Sun H."/>
            <person name="Tunlid A."/>
            <person name="Henrissat B."/>
            <person name="Grigoriev I.V."/>
            <person name="Hibbett D.S."/>
            <person name="Martin F."/>
        </authorList>
    </citation>
    <scope>NUCLEOTIDE SEQUENCE [LARGE SCALE GENOMIC DNA]</scope>
    <source>
        <strain evidence="3">F 1598</strain>
    </source>
</reference>